<dbReference type="EMBL" id="JBHSBN010000033">
    <property type="protein sequence ID" value="MFC4110111.1"/>
    <property type="molecule type" value="Genomic_DNA"/>
</dbReference>
<dbReference type="SMART" id="SM00240">
    <property type="entry name" value="FHA"/>
    <property type="match status" value="1"/>
</dbReference>
<feature type="region of interest" description="Disordered" evidence="2">
    <location>
        <begin position="94"/>
        <end position="194"/>
    </location>
</feature>
<dbReference type="RefSeq" id="WP_377552256.1">
    <property type="nucleotide sequence ID" value="NZ_JBHSBN010000033.1"/>
</dbReference>
<dbReference type="PROSITE" id="PS50006">
    <property type="entry name" value="FHA_DOMAIN"/>
    <property type="match status" value="1"/>
</dbReference>
<feature type="compositionally biased region" description="Low complexity" evidence="2">
    <location>
        <begin position="142"/>
        <end position="157"/>
    </location>
</feature>
<sequence>MATCPRGHDSATLDYCDQCGTPMGGTAAGGPAPTSGAGPAPTTGSAAGPAPNPTAPTAAFVPDAEAAGRPCPLCGTPQAGRFCEEDGYDFLLAPPVPTASPSVSPAGPGPATGAPADGAAPPSGEDAPPTDPWALAEEEEAPASGADATGPAPTGQPAGTGAGTAAGGNTGAGTAAGGDPGTGAGRSGSGSSGRPALVVVVGADRAYFDTVTGQGGEDADELRFPPYVVERRFPLRGVQLLIGRASRSRGVHPEIDLGGQPEDPGVSHTHALLVSRPDGWAVVDLGSANGTYLNDPASDPIPDNTPVPVRDGDRIFVGAWTSLSIRTAG</sequence>
<organism evidence="4 5">
    <name type="scientific">Micromonospora zhanjiangensis</name>
    <dbReference type="NCBI Taxonomy" id="1522057"/>
    <lineage>
        <taxon>Bacteria</taxon>
        <taxon>Bacillati</taxon>
        <taxon>Actinomycetota</taxon>
        <taxon>Actinomycetes</taxon>
        <taxon>Micromonosporales</taxon>
        <taxon>Micromonosporaceae</taxon>
        <taxon>Micromonospora</taxon>
    </lineage>
</organism>
<gene>
    <name evidence="4" type="ORF">ACFOX0_29845</name>
</gene>
<protein>
    <submittedName>
        <fullName evidence="4">FHA domain-containing protein</fullName>
    </submittedName>
</protein>
<dbReference type="InterPro" id="IPR008984">
    <property type="entry name" value="SMAD_FHA_dom_sf"/>
</dbReference>
<dbReference type="PANTHER" id="PTHR23308">
    <property type="entry name" value="NUCLEAR INHIBITOR OF PROTEIN PHOSPHATASE-1"/>
    <property type="match status" value="1"/>
</dbReference>
<feature type="compositionally biased region" description="Low complexity" evidence="2">
    <location>
        <begin position="29"/>
        <end position="54"/>
    </location>
</feature>
<keyword evidence="5" id="KW-1185">Reference proteome</keyword>
<keyword evidence="1" id="KW-0597">Phosphoprotein</keyword>
<dbReference type="InterPro" id="IPR000253">
    <property type="entry name" value="FHA_dom"/>
</dbReference>
<evidence type="ECO:0000259" key="3">
    <source>
        <dbReference type="PROSITE" id="PS50006"/>
    </source>
</evidence>
<dbReference type="SUPFAM" id="SSF49879">
    <property type="entry name" value="SMAD/FHA domain"/>
    <property type="match status" value="1"/>
</dbReference>
<comment type="caution">
    <text evidence="4">The sequence shown here is derived from an EMBL/GenBank/DDBJ whole genome shotgun (WGS) entry which is preliminary data.</text>
</comment>
<dbReference type="Pfam" id="PF00498">
    <property type="entry name" value="FHA"/>
    <property type="match status" value="1"/>
</dbReference>
<feature type="region of interest" description="Disordered" evidence="2">
    <location>
        <begin position="22"/>
        <end position="54"/>
    </location>
</feature>
<feature type="domain" description="FHA" evidence="3">
    <location>
        <begin position="240"/>
        <end position="294"/>
    </location>
</feature>
<evidence type="ECO:0000313" key="4">
    <source>
        <dbReference type="EMBL" id="MFC4110111.1"/>
    </source>
</evidence>
<reference evidence="5" key="1">
    <citation type="journal article" date="2019" name="Int. J. Syst. Evol. Microbiol.">
        <title>The Global Catalogue of Microorganisms (GCM) 10K type strain sequencing project: providing services to taxonomists for standard genome sequencing and annotation.</title>
        <authorList>
            <consortium name="The Broad Institute Genomics Platform"/>
            <consortium name="The Broad Institute Genome Sequencing Center for Infectious Disease"/>
            <person name="Wu L."/>
            <person name="Ma J."/>
        </authorList>
    </citation>
    <scope>NUCLEOTIDE SEQUENCE [LARGE SCALE GENOMIC DNA]</scope>
    <source>
        <strain evidence="5">2902at01</strain>
    </source>
</reference>
<feature type="compositionally biased region" description="Low complexity" evidence="2">
    <location>
        <begin position="99"/>
        <end position="127"/>
    </location>
</feature>
<name>A0ABV8KWV0_9ACTN</name>
<evidence type="ECO:0000313" key="5">
    <source>
        <dbReference type="Proteomes" id="UP001595868"/>
    </source>
</evidence>
<accession>A0ABV8KWV0</accession>
<proteinExistence type="predicted"/>
<dbReference type="Gene3D" id="2.60.200.20">
    <property type="match status" value="1"/>
</dbReference>
<dbReference type="CDD" id="cd00060">
    <property type="entry name" value="FHA"/>
    <property type="match status" value="1"/>
</dbReference>
<evidence type="ECO:0000256" key="1">
    <source>
        <dbReference type="ARBA" id="ARBA00022553"/>
    </source>
</evidence>
<dbReference type="Proteomes" id="UP001595868">
    <property type="component" value="Unassembled WGS sequence"/>
</dbReference>
<feature type="compositionally biased region" description="Gly residues" evidence="2">
    <location>
        <begin position="158"/>
        <end position="191"/>
    </location>
</feature>
<evidence type="ECO:0000256" key="2">
    <source>
        <dbReference type="SAM" id="MobiDB-lite"/>
    </source>
</evidence>
<dbReference type="InterPro" id="IPR050923">
    <property type="entry name" value="Cell_Proc_Reg/RNA_Proc"/>
</dbReference>